<dbReference type="InterPro" id="IPR006837">
    <property type="entry name" value="Divergent_DAC"/>
</dbReference>
<dbReference type="EMBL" id="SLWW01000004">
    <property type="protein sequence ID" value="TCO72387.1"/>
    <property type="molecule type" value="Genomic_DNA"/>
</dbReference>
<feature type="region of interest" description="Disordered" evidence="1">
    <location>
        <begin position="37"/>
        <end position="280"/>
    </location>
</feature>
<evidence type="ECO:0000313" key="2">
    <source>
        <dbReference type="EMBL" id="TCO72387.1"/>
    </source>
</evidence>
<gene>
    <name evidence="2" type="ORF">EV655_10474</name>
</gene>
<dbReference type="AlphaFoldDB" id="A0A4R2KIZ9"/>
<dbReference type="SUPFAM" id="SSF88713">
    <property type="entry name" value="Glycoside hydrolase/deacetylase"/>
    <property type="match status" value="1"/>
</dbReference>
<feature type="compositionally biased region" description="Low complexity" evidence="1">
    <location>
        <begin position="201"/>
        <end position="220"/>
    </location>
</feature>
<accession>A0A4R2KIZ9</accession>
<dbReference type="Proteomes" id="UP000295142">
    <property type="component" value="Unassembled WGS sequence"/>
</dbReference>
<sequence length="548" mass="55571">MGRGLFSGIVWGIFVTGLSLVALALVVPAPTGPSLPGEAPAPQLAARPEAPAAQAPDPAAAPPEPASRPVPAPAPEAAPATDIELPPGSEFNRPPPEREASLPGAEPEPQGAPPVRGPEAAGALAEAPLPDTAPAAAPEPVTTGPDGLAPPLSAEPPPDLAADETYQPPSGTSGPAALRTGPVPAAPRPADVPAAERAEAWEQPEPAMPQAAAPVDAPAPHGGALPRVRPLPGTPGAAPIPPEPEAEAAMPAADDAEQAPRADGALRIPAPGGGTAVPDIRIGRLPTAADDAMAPAPEAEPAAPPPESPESAAAEPGEAAPEQGLGALARNAVPFQPDPGRPLFSVILIDAGEQGLDRETLMTFSFPVTFAVDPMRPDAAETVAAYRAAGYEVVLLAAGLPEGAVPSDLEVALAARETLLGQTVAVMDVQRGGFQDDRALTAQMVDFAKASGHGIVTYDRGLNAAARLAGQAGVPQATVFRILDEDRPNAPTIRRILDRAVFKARQDGYVMMVGHSYSDTVTALYSWALEAEAEAVELAPASAVLRRR</sequence>
<feature type="region of interest" description="Disordered" evidence="1">
    <location>
        <begin position="292"/>
        <end position="320"/>
    </location>
</feature>
<feature type="compositionally biased region" description="Low complexity" evidence="1">
    <location>
        <begin position="117"/>
        <end position="140"/>
    </location>
</feature>
<dbReference type="InterPro" id="IPR011330">
    <property type="entry name" value="Glyco_hydro/deAcase_b/a-brl"/>
</dbReference>
<dbReference type="OrthoDB" id="7658418at2"/>
<dbReference type="CDD" id="cd10936">
    <property type="entry name" value="CE4_DAC2"/>
    <property type="match status" value="1"/>
</dbReference>
<keyword evidence="3" id="KW-1185">Reference proteome</keyword>
<name>A0A4R2KIZ9_9RHOB</name>
<protein>
    <recommendedName>
        <fullName evidence="4">Divergent polysaccharide deacetylase</fullName>
    </recommendedName>
</protein>
<feature type="compositionally biased region" description="Low complexity" evidence="1">
    <location>
        <begin position="38"/>
        <end position="58"/>
    </location>
</feature>
<reference evidence="2 3" key="1">
    <citation type="submission" date="2019-03" db="EMBL/GenBank/DDBJ databases">
        <title>Genomic Encyclopedia of Type Strains, Phase IV (KMG-IV): sequencing the most valuable type-strain genomes for metagenomic binning, comparative biology and taxonomic classification.</title>
        <authorList>
            <person name="Goeker M."/>
        </authorList>
    </citation>
    <scope>NUCLEOTIDE SEQUENCE [LARGE SCALE GENOMIC DNA]</scope>
    <source>
        <strain evidence="2 3">DSM 4868</strain>
    </source>
</reference>
<feature type="compositionally biased region" description="Low complexity" evidence="1">
    <location>
        <begin position="309"/>
        <end position="320"/>
    </location>
</feature>
<dbReference type="Pfam" id="PF04748">
    <property type="entry name" value="Polysacc_deac_2"/>
    <property type="match status" value="1"/>
</dbReference>
<organism evidence="2 3">
    <name type="scientific">Rhodovulum euryhalinum</name>
    <dbReference type="NCBI Taxonomy" id="35805"/>
    <lineage>
        <taxon>Bacteria</taxon>
        <taxon>Pseudomonadati</taxon>
        <taxon>Pseudomonadota</taxon>
        <taxon>Alphaproteobacteria</taxon>
        <taxon>Rhodobacterales</taxon>
        <taxon>Paracoccaceae</taxon>
        <taxon>Rhodovulum</taxon>
    </lineage>
</organism>
<dbReference type="RefSeq" id="WP_132542906.1">
    <property type="nucleotide sequence ID" value="NZ_SLWW01000004.1"/>
</dbReference>
<evidence type="ECO:0000256" key="1">
    <source>
        <dbReference type="SAM" id="MobiDB-lite"/>
    </source>
</evidence>
<feature type="compositionally biased region" description="Pro residues" evidence="1">
    <location>
        <begin position="59"/>
        <end position="76"/>
    </location>
</feature>
<evidence type="ECO:0000313" key="3">
    <source>
        <dbReference type="Proteomes" id="UP000295142"/>
    </source>
</evidence>
<dbReference type="Gene3D" id="3.20.20.370">
    <property type="entry name" value="Glycoside hydrolase/deacetylase"/>
    <property type="match status" value="1"/>
</dbReference>
<proteinExistence type="predicted"/>
<feature type="compositionally biased region" description="Low complexity" evidence="1">
    <location>
        <begin position="292"/>
        <end position="301"/>
    </location>
</feature>
<evidence type="ECO:0008006" key="4">
    <source>
        <dbReference type="Google" id="ProtNLM"/>
    </source>
</evidence>
<comment type="caution">
    <text evidence="2">The sequence shown here is derived from an EMBL/GenBank/DDBJ whole genome shotgun (WGS) entry which is preliminary data.</text>
</comment>
<dbReference type="GO" id="GO:0005975">
    <property type="term" value="P:carbohydrate metabolic process"/>
    <property type="evidence" value="ECO:0007669"/>
    <property type="project" value="InterPro"/>
</dbReference>